<protein>
    <submittedName>
        <fullName evidence="1">Nucleotide pyrophosphohydrolase</fullName>
    </submittedName>
</protein>
<dbReference type="InterPro" id="IPR025984">
    <property type="entry name" value="DCTPP"/>
</dbReference>
<reference evidence="1" key="1">
    <citation type="submission" date="2020-10" db="EMBL/GenBank/DDBJ databases">
        <authorList>
            <person name="Gilroy R."/>
        </authorList>
    </citation>
    <scope>NUCLEOTIDE SEQUENCE</scope>
    <source>
        <strain evidence="1">ChiSjej6B24-2974</strain>
    </source>
</reference>
<dbReference type="InterPro" id="IPR052555">
    <property type="entry name" value="dCTP_Pyrophosphatase"/>
</dbReference>
<dbReference type="Gene3D" id="1.10.287.1080">
    <property type="entry name" value="MazG-like"/>
    <property type="match status" value="1"/>
</dbReference>
<evidence type="ECO:0000313" key="2">
    <source>
        <dbReference type="Proteomes" id="UP000824260"/>
    </source>
</evidence>
<organism evidence="1 2">
    <name type="scientific">Candidatus Pullichristensenella stercorigallinarum</name>
    <dbReference type="NCBI Taxonomy" id="2840909"/>
    <lineage>
        <taxon>Bacteria</taxon>
        <taxon>Bacillati</taxon>
        <taxon>Bacillota</taxon>
        <taxon>Clostridia</taxon>
        <taxon>Candidatus Pullichristensenella</taxon>
    </lineage>
</organism>
<dbReference type="GO" id="GO:0009143">
    <property type="term" value="P:nucleoside triphosphate catabolic process"/>
    <property type="evidence" value="ECO:0007669"/>
    <property type="project" value="InterPro"/>
</dbReference>
<sequence length="120" mass="13517">MPDDNNTPIAALKREILAMCRRKGWGDENGVQNPQHVAMAMTVEMSELLEHFQWLNAEDVDRLLAGSDPERVALIGEEFADVMMYGLQLADALHIDVTQQILRKIDIVDHRGAKPGEPKR</sequence>
<comment type="caution">
    <text evidence="1">The sequence shown here is derived from an EMBL/GenBank/DDBJ whole genome shotgun (WGS) entry which is preliminary data.</text>
</comment>
<dbReference type="Pfam" id="PF12643">
    <property type="entry name" value="MazG-like"/>
    <property type="match status" value="1"/>
</dbReference>
<evidence type="ECO:0000313" key="1">
    <source>
        <dbReference type="EMBL" id="HIQ81696.1"/>
    </source>
</evidence>
<dbReference type="EMBL" id="DVFZ01000013">
    <property type="protein sequence ID" value="HIQ81696.1"/>
    <property type="molecule type" value="Genomic_DNA"/>
</dbReference>
<dbReference type="GO" id="GO:0047429">
    <property type="term" value="F:nucleoside triphosphate diphosphatase activity"/>
    <property type="evidence" value="ECO:0007669"/>
    <property type="project" value="InterPro"/>
</dbReference>
<accession>A0A9D1CVG1</accession>
<name>A0A9D1CVG1_9FIRM</name>
<gene>
    <name evidence="1" type="ORF">IAA52_01190</name>
</gene>
<dbReference type="Proteomes" id="UP000824260">
    <property type="component" value="Unassembled WGS sequence"/>
</dbReference>
<reference evidence="1" key="2">
    <citation type="journal article" date="2021" name="PeerJ">
        <title>Extensive microbial diversity within the chicken gut microbiome revealed by metagenomics and culture.</title>
        <authorList>
            <person name="Gilroy R."/>
            <person name="Ravi A."/>
            <person name="Getino M."/>
            <person name="Pursley I."/>
            <person name="Horton D.L."/>
            <person name="Alikhan N.F."/>
            <person name="Baker D."/>
            <person name="Gharbi K."/>
            <person name="Hall N."/>
            <person name="Watson M."/>
            <person name="Adriaenssens E.M."/>
            <person name="Foster-Nyarko E."/>
            <person name="Jarju S."/>
            <person name="Secka A."/>
            <person name="Antonio M."/>
            <person name="Oren A."/>
            <person name="Chaudhuri R.R."/>
            <person name="La Ragione R."/>
            <person name="Hildebrand F."/>
            <person name="Pallen M.J."/>
        </authorList>
    </citation>
    <scope>NUCLEOTIDE SEQUENCE</scope>
    <source>
        <strain evidence="1">ChiSjej6B24-2974</strain>
    </source>
</reference>
<dbReference type="AlphaFoldDB" id="A0A9D1CVG1"/>
<proteinExistence type="predicted"/>
<dbReference type="SUPFAM" id="SSF101386">
    <property type="entry name" value="all-alpha NTP pyrophosphatases"/>
    <property type="match status" value="1"/>
</dbReference>
<dbReference type="PANTHER" id="PTHR46523">
    <property type="entry name" value="DCTP PYROPHOSPHATASE 1"/>
    <property type="match status" value="1"/>
</dbReference>
<dbReference type="PANTHER" id="PTHR46523:SF1">
    <property type="entry name" value="DCTP PYROPHOSPHATASE 1"/>
    <property type="match status" value="1"/>
</dbReference>